<accession>A0ABD1PNG9</accession>
<dbReference type="Proteomes" id="UP001604336">
    <property type="component" value="Unassembled WGS sequence"/>
</dbReference>
<organism evidence="1 2">
    <name type="scientific">Abeliophyllum distichum</name>
    <dbReference type="NCBI Taxonomy" id="126358"/>
    <lineage>
        <taxon>Eukaryota</taxon>
        <taxon>Viridiplantae</taxon>
        <taxon>Streptophyta</taxon>
        <taxon>Embryophyta</taxon>
        <taxon>Tracheophyta</taxon>
        <taxon>Spermatophyta</taxon>
        <taxon>Magnoliopsida</taxon>
        <taxon>eudicotyledons</taxon>
        <taxon>Gunneridae</taxon>
        <taxon>Pentapetalae</taxon>
        <taxon>asterids</taxon>
        <taxon>lamiids</taxon>
        <taxon>Lamiales</taxon>
        <taxon>Oleaceae</taxon>
        <taxon>Forsythieae</taxon>
        <taxon>Abeliophyllum</taxon>
    </lineage>
</organism>
<proteinExistence type="predicted"/>
<reference evidence="2" key="1">
    <citation type="submission" date="2024-07" db="EMBL/GenBank/DDBJ databases">
        <title>Two chromosome-level genome assemblies of Korean endemic species Abeliophyllum distichum and Forsythia ovata (Oleaceae).</title>
        <authorList>
            <person name="Jang H."/>
        </authorList>
    </citation>
    <scope>NUCLEOTIDE SEQUENCE [LARGE SCALE GENOMIC DNA]</scope>
</reference>
<evidence type="ECO:0000313" key="2">
    <source>
        <dbReference type="Proteomes" id="UP001604336"/>
    </source>
</evidence>
<dbReference type="EMBL" id="JBFOLK010000013">
    <property type="protein sequence ID" value="KAL2465179.1"/>
    <property type="molecule type" value="Genomic_DNA"/>
</dbReference>
<protein>
    <submittedName>
        <fullName evidence="1">Uncharacterized protein</fullName>
    </submittedName>
</protein>
<sequence>MASRCQCCSDIETIQHLFIDSCIANQVWRHFSDIFHVTLRPMEGFQYRFQSWHFSGVLHQRDLTRSTLMDASKMDLRVDEGLLEIHQRLVLSDLWIESDSALAIHCITRGGGPWSIHATLRHIRHLLTFRS</sequence>
<comment type="caution">
    <text evidence="1">The sequence shown here is derived from an EMBL/GenBank/DDBJ whole genome shotgun (WGS) entry which is preliminary data.</text>
</comment>
<evidence type="ECO:0000313" key="1">
    <source>
        <dbReference type="EMBL" id="KAL2465179.1"/>
    </source>
</evidence>
<name>A0ABD1PNG9_9LAMI</name>
<dbReference type="AlphaFoldDB" id="A0ABD1PNG9"/>
<gene>
    <name evidence="1" type="ORF">Adt_41030</name>
</gene>
<keyword evidence="2" id="KW-1185">Reference proteome</keyword>